<name>A0ABU9BSD1_9BURK</name>
<feature type="domain" description="Peptidase S54 rhomboid" evidence="6">
    <location>
        <begin position="41"/>
        <end position="178"/>
    </location>
</feature>
<reference evidence="7 8" key="1">
    <citation type="submission" date="2024-04" db="EMBL/GenBank/DDBJ databases">
        <title>Novel species of the genus Ideonella isolated from streams.</title>
        <authorList>
            <person name="Lu H."/>
        </authorList>
    </citation>
    <scope>NUCLEOTIDE SEQUENCE [LARGE SCALE GENOMIC DNA]</scope>
    <source>
        <strain evidence="7 8">DXS29W</strain>
    </source>
</reference>
<dbReference type="InterPro" id="IPR022764">
    <property type="entry name" value="Peptidase_S54_rhomboid_dom"/>
</dbReference>
<dbReference type="EMBL" id="JBBUTG010000005">
    <property type="protein sequence ID" value="MEK8031408.1"/>
    <property type="molecule type" value="Genomic_DNA"/>
</dbReference>
<feature type="transmembrane region" description="Helical" evidence="5">
    <location>
        <begin position="106"/>
        <end position="126"/>
    </location>
</feature>
<keyword evidence="8" id="KW-1185">Reference proteome</keyword>
<dbReference type="Proteomes" id="UP001371218">
    <property type="component" value="Unassembled WGS sequence"/>
</dbReference>
<feature type="transmembrane region" description="Helical" evidence="5">
    <location>
        <begin position="138"/>
        <end position="158"/>
    </location>
</feature>
<keyword evidence="7" id="KW-0378">Hydrolase</keyword>
<evidence type="ECO:0000256" key="4">
    <source>
        <dbReference type="ARBA" id="ARBA00023136"/>
    </source>
</evidence>
<evidence type="ECO:0000313" key="7">
    <source>
        <dbReference type="EMBL" id="MEK8031408.1"/>
    </source>
</evidence>
<dbReference type="PANTHER" id="PTHR13377:SF3">
    <property type="entry name" value="TRANSMEMBRANE PROTEIN 115"/>
    <property type="match status" value="1"/>
</dbReference>
<evidence type="ECO:0000313" key="8">
    <source>
        <dbReference type="Proteomes" id="UP001371218"/>
    </source>
</evidence>
<dbReference type="GO" id="GO:0006508">
    <property type="term" value="P:proteolysis"/>
    <property type="evidence" value="ECO:0007669"/>
    <property type="project" value="UniProtKB-KW"/>
</dbReference>
<keyword evidence="7" id="KW-0645">Protease</keyword>
<protein>
    <submittedName>
        <fullName evidence="7">Rhomboid family intramembrane serine protease</fullName>
        <ecNumber evidence="7">3.4.21.-</ecNumber>
    </submittedName>
</protein>
<sequence length="194" mass="21710">MPPVTKALLLICTAVFCVSLLLPIGPWLSLQPVSSGAFWPWQPLTFALLHHDPLELFFNMLGLWMFGADLERLWGWKRFGQFLLVCVLTAAVTALALMWVTDSFRGTGSGASAALYGLLFATAMLFPDRTIMPLFPPIPMKMKTFVIVFGAMAFVLNLASSRSVVELAMLTGALGAWLHIRYWRSRARRPRRVH</sequence>
<gene>
    <name evidence="7" type="ORF">AACH06_11320</name>
</gene>
<keyword evidence="3 5" id="KW-1133">Transmembrane helix</keyword>
<evidence type="ECO:0000256" key="5">
    <source>
        <dbReference type="SAM" id="Phobius"/>
    </source>
</evidence>
<comment type="subcellular location">
    <subcellularLocation>
        <location evidence="1">Membrane</location>
        <topology evidence="1">Multi-pass membrane protein</topology>
    </subcellularLocation>
</comment>
<dbReference type="RefSeq" id="WP_341425784.1">
    <property type="nucleotide sequence ID" value="NZ_JBBUTG010000005.1"/>
</dbReference>
<dbReference type="SUPFAM" id="SSF144091">
    <property type="entry name" value="Rhomboid-like"/>
    <property type="match status" value="1"/>
</dbReference>
<feature type="transmembrane region" description="Helical" evidence="5">
    <location>
        <begin position="164"/>
        <end position="183"/>
    </location>
</feature>
<keyword evidence="4 5" id="KW-0472">Membrane</keyword>
<evidence type="ECO:0000256" key="2">
    <source>
        <dbReference type="ARBA" id="ARBA00022692"/>
    </source>
</evidence>
<dbReference type="InterPro" id="IPR035952">
    <property type="entry name" value="Rhomboid-like_sf"/>
</dbReference>
<dbReference type="Gene3D" id="1.20.1540.10">
    <property type="entry name" value="Rhomboid-like"/>
    <property type="match status" value="1"/>
</dbReference>
<dbReference type="InterPro" id="IPR013861">
    <property type="entry name" value="TMEM115/Pdh1/Rbl19"/>
</dbReference>
<evidence type="ECO:0000259" key="6">
    <source>
        <dbReference type="Pfam" id="PF01694"/>
    </source>
</evidence>
<dbReference type="GO" id="GO:0008233">
    <property type="term" value="F:peptidase activity"/>
    <property type="evidence" value="ECO:0007669"/>
    <property type="project" value="UniProtKB-KW"/>
</dbReference>
<keyword evidence="2 5" id="KW-0812">Transmembrane</keyword>
<comment type="caution">
    <text evidence="7">The sequence shown here is derived from an EMBL/GenBank/DDBJ whole genome shotgun (WGS) entry which is preliminary data.</text>
</comment>
<dbReference type="PANTHER" id="PTHR13377">
    <property type="entry name" value="PLACENTAL PROTEIN 6"/>
    <property type="match status" value="1"/>
</dbReference>
<proteinExistence type="predicted"/>
<feature type="transmembrane region" description="Helical" evidence="5">
    <location>
        <begin position="82"/>
        <end position="100"/>
    </location>
</feature>
<accession>A0ABU9BSD1</accession>
<dbReference type="Pfam" id="PF01694">
    <property type="entry name" value="Rhomboid"/>
    <property type="match status" value="1"/>
</dbReference>
<dbReference type="SMART" id="SM01160">
    <property type="entry name" value="DUF1751"/>
    <property type="match status" value="1"/>
</dbReference>
<feature type="transmembrane region" description="Helical" evidence="5">
    <location>
        <begin position="54"/>
        <end position="70"/>
    </location>
</feature>
<evidence type="ECO:0000256" key="3">
    <source>
        <dbReference type="ARBA" id="ARBA00022989"/>
    </source>
</evidence>
<organism evidence="7 8">
    <name type="scientific">Ideonella lacteola</name>
    <dbReference type="NCBI Taxonomy" id="2984193"/>
    <lineage>
        <taxon>Bacteria</taxon>
        <taxon>Pseudomonadati</taxon>
        <taxon>Pseudomonadota</taxon>
        <taxon>Betaproteobacteria</taxon>
        <taxon>Burkholderiales</taxon>
        <taxon>Sphaerotilaceae</taxon>
        <taxon>Ideonella</taxon>
    </lineage>
</organism>
<dbReference type="EC" id="3.4.21.-" evidence="7"/>
<evidence type="ECO:0000256" key="1">
    <source>
        <dbReference type="ARBA" id="ARBA00004141"/>
    </source>
</evidence>